<comment type="caution">
    <text evidence="6">The sequence shown here is derived from an EMBL/GenBank/DDBJ whole genome shotgun (WGS) entry which is preliminary data.</text>
</comment>
<dbReference type="Proteomes" id="UP000287519">
    <property type="component" value="Unassembled WGS sequence"/>
</dbReference>
<protein>
    <submittedName>
        <fullName evidence="6">Oligopeptide ABC transporter, periplasmic oligopeptide-binding protein OppA</fullName>
    </submittedName>
</protein>
<dbReference type="PANTHER" id="PTHR30290:SF9">
    <property type="entry name" value="OLIGOPEPTIDE-BINDING PROTEIN APPA"/>
    <property type="match status" value="1"/>
</dbReference>
<keyword evidence="7" id="KW-1185">Reference proteome</keyword>
<dbReference type="EMBL" id="BHYM01000013">
    <property type="protein sequence ID" value="GCE37880.1"/>
    <property type="molecule type" value="Genomic_DNA"/>
</dbReference>
<feature type="region of interest" description="Disordered" evidence="4">
    <location>
        <begin position="1"/>
        <end position="22"/>
    </location>
</feature>
<name>A0A402C2R8_RHOWR</name>
<proteinExistence type="inferred from homology"/>
<evidence type="ECO:0000256" key="3">
    <source>
        <dbReference type="ARBA" id="ARBA00022729"/>
    </source>
</evidence>
<accession>A0A402C2R8</accession>
<dbReference type="AlphaFoldDB" id="A0A402C2R8"/>
<organism evidence="6 7">
    <name type="scientific">Rhodococcus wratislaviensis</name>
    <name type="common">Tsukamurella wratislaviensis</name>
    <dbReference type="NCBI Taxonomy" id="44752"/>
    <lineage>
        <taxon>Bacteria</taxon>
        <taxon>Bacillati</taxon>
        <taxon>Actinomycetota</taxon>
        <taxon>Actinomycetes</taxon>
        <taxon>Mycobacteriales</taxon>
        <taxon>Nocardiaceae</taxon>
        <taxon>Rhodococcus</taxon>
    </lineage>
</organism>
<dbReference type="InterPro" id="IPR030678">
    <property type="entry name" value="Peptide/Ni-bd"/>
</dbReference>
<gene>
    <name evidence="6" type="ORF">Rhow_000764</name>
</gene>
<evidence type="ECO:0000256" key="1">
    <source>
        <dbReference type="ARBA" id="ARBA00005695"/>
    </source>
</evidence>
<comment type="similarity">
    <text evidence="1">Belongs to the bacterial solute-binding protein 5 family.</text>
</comment>
<dbReference type="PANTHER" id="PTHR30290">
    <property type="entry name" value="PERIPLASMIC BINDING COMPONENT OF ABC TRANSPORTER"/>
    <property type="match status" value="1"/>
</dbReference>
<evidence type="ECO:0000313" key="7">
    <source>
        <dbReference type="Proteomes" id="UP000287519"/>
    </source>
</evidence>
<dbReference type="PIRSF" id="PIRSF002741">
    <property type="entry name" value="MppA"/>
    <property type="match status" value="1"/>
</dbReference>
<evidence type="ECO:0000256" key="4">
    <source>
        <dbReference type="SAM" id="MobiDB-lite"/>
    </source>
</evidence>
<sequence length="591" mass="63095">MTMLTGVRNRTPFESAPSHRGRLRLIRRRTATPYLPSDRITADHTRRARWRIPVIVMTSSAVLAGCSGQSSPTAAGADPVAGGHLTVGIGTAIDCFDPQISPSSLTSSILRGVYDSLVYANPDGSFSPWLATSWEISPDATTYTFRLRTGVTFHDGTAFDAAAVKANFDRIVDPATASQYAGQLISPYRGAEVIDPHTVAVHLAAPYSPFLRAVASPNLGFHSPKSLTENAADLCQGGPTQVGTGPFTFTSATDGEGFTFTRNDTYNWAPASSDRTGPAYLTSVDYRILPESSVRLGALTSGEVDAIDQVAATDIDALASTEGIEVHRADPTGIPYTYFFNTDRAPFNDPRARLAIQKGVDLNTLTQGIFQGKYAPAAAPLNPATFAYDGTLEGTWGYDPDGAKTLLDELGYTATDADGYRTKDGKRFTIALIYDPTYQKPERITYDTAVQDALRTLGVELTITPIGNGSYIGVRNSGAYDIIAFGWSGSDPDVLRTIYGSDQQLADGGANGSHVRDPELDTLLQQGLTITDPEQRATIYSAAQKRILTSGYGLPAYVAPVVTAASTRVQGLTYAPDATVPALDSAWTPVD</sequence>
<dbReference type="Gene3D" id="3.10.105.10">
    <property type="entry name" value="Dipeptide-binding Protein, Domain 3"/>
    <property type="match status" value="1"/>
</dbReference>
<dbReference type="OrthoDB" id="9796817at2"/>
<dbReference type="CDD" id="cd08492">
    <property type="entry name" value="PBP2_NikA_DppA_OppA_like_15"/>
    <property type="match status" value="1"/>
</dbReference>
<dbReference type="Gene3D" id="3.40.190.10">
    <property type="entry name" value="Periplasmic binding protein-like II"/>
    <property type="match status" value="1"/>
</dbReference>
<evidence type="ECO:0000256" key="2">
    <source>
        <dbReference type="ARBA" id="ARBA00022448"/>
    </source>
</evidence>
<dbReference type="GO" id="GO:0042597">
    <property type="term" value="C:periplasmic space"/>
    <property type="evidence" value="ECO:0007669"/>
    <property type="project" value="UniProtKB-ARBA"/>
</dbReference>
<dbReference type="SUPFAM" id="SSF53850">
    <property type="entry name" value="Periplasmic binding protein-like II"/>
    <property type="match status" value="1"/>
</dbReference>
<dbReference type="InterPro" id="IPR000914">
    <property type="entry name" value="SBP_5_dom"/>
</dbReference>
<dbReference type="GO" id="GO:0043190">
    <property type="term" value="C:ATP-binding cassette (ABC) transporter complex"/>
    <property type="evidence" value="ECO:0007669"/>
    <property type="project" value="InterPro"/>
</dbReference>
<dbReference type="Pfam" id="PF00496">
    <property type="entry name" value="SBP_bac_5"/>
    <property type="match status" value="1"/>
</dbReference>
<dbReference type="GO" id="GO:1904680">
    <property type="term" value="F:peptide transmembrane transporter activity"/>
    <property type="evidence" value="ECO:0007669"/>
    <property type="project" value="TreeGrafter"/>
</dbReference>
<evidence type="ECO:0000259" key="5">
    <source>
        <dbReference type="Pfam" id="PF00496"/>
    </source>
</evidence>
<keyword evidence="2" id="KW-0813">Transport</keyword>
<feature type="domain" description="Solute-binding protein family 5" evidence="5">
    <location>
        <begin position="126"/>
        <end position="496"/>
    </location>
</feature>
<dbReference type="InterPro" id="IPR039424">
    <property type="entry name" value="SBP_5"/>
</dbReference>
<evidence type="ECO:0000313" key="6">
    <source>
        <dbReference type="EMBL" id="GCE37880.1"/>
    </source>
</evidence>
<reference evidence="6 7" key="1">
    <citation type="submission" date="2018-11" db="EMBL/GenBank/DDBJ databases">
        <title>Microbial catabolism of amino acid.</title>
        <authorList>
            <person name="Hibi M."/>
            <person name="Ogawa J."/>
        </authorList>
    </citation>
    <scope>NUCLEOTIDE SEQUENCE [LARGE SCALE GENOMIC DNA]</scope>
    <source>
        <strain evidence="6 7">C31-06</strain>
    </source>
</reference>
<keyword evidence="3" id="KW-0732">Signal</keyword>
<dbReference type="GO" id="GO:0015833">
    <property type="term" value="P:peptide transport"/>
    <property type="evidence" value="ECO:0007669"/>
    <property type="project" value="TreeGrafter"/>
</dbReference>